<dbReference type="OrthoDB" id="195456at2"/>
<protein>
    <recommendedName>
        <fullName evidence="3">DUF2911 domain-containing protein</fullName>
    </recommendedName>
</protein>
<dbReference type="Pfam" id="PF11138">
    <property type="entry name" value="DUF2911"/>
    <property type="match status" value="1"/>
</dbReference>
<dbReference type="Proteomes" id="UP000240912">
    <property type="component" value="Unassembled WGS sequence"/>
</dbReference>
<dbReference type="InterPro" id="IPR021314">
    <property type="entry name" value="DUF2911"/>
</dbReference>
<evidence type="ECO:0000313" key="1">
    <source>
        <dbReference type="EMBL" id="PST83848.1"/>
    </source>
</evidence>
<comment type="caution">
    <text evidence="1">The sequence shown here is derived from an EMBL/GenBank/DDBJ whole genome shotgun (WGS) entry which is preliminary data.</text>
</comment>
<accession>A0A2T3HN17</accession>
<reference evidence="1 2" key="1">
    <citation type="submission" date="2018-03" db="EMBL/GenBank/DDBJ databases">
        <authorList>
            <person name="Keele B.F."/>
        </authorList>
    </citation>
    <scope>NUCLEOTIDE SEQUENCE [LARGE SCALE GENOMIC DNA]</scope>
    <source>
        <strain evidence="1 2">YL28-9</strain>
    </source>
</reference>
<dbReference type="AlphaFoldDB" id="A0A2T3HN17"/>
<dbReference type="EMBL" id="PYLS01000005">
    <property type="protein sequence ID" value="PST83848.1"/>
    <property type="molecule type" value="Genomic_DNA"/>
</dbReference>
<organism evidence="1 2">
    <name type="scientific">Pedobacter yulinensis</name>
    <dbReference type="NCBI Taxonomy" id="2126353"/>
    <lineage>
        <taxon>Bacteria</taxon>
        <taxon>Pseudomonadati</taxon>
        <taxon>Bacteroidota</taxon>
        <taxon>Sphingobacteriia</taxon>
        <taxon>Sphingobacteriales</taxon>
        <taxon>Sphingobacteriaceae</taxon>
        <taxon>Pedobacter</taxon>
    </lineage>
</organism>
<sequence>MTYAQDAKPKPSPAETVTGKVKGANITISYSSPAVKGREIWGAMEKYDAVWRAGANEATTVETDKDLSVNGKPLPAGKYAFFVIPKQGDTWTVIFNKEPKQWGAYKYDQAKDQLRADVKIQRVAAVQERLEYEITKSGFVLKWEKVAVPVTLK</sequence>
<name>A0A2T3HN17_9SPHI</name>
<keyword evidence="2" id="KW-1185">Reference proteome</keyword>
<evidence type="ECO:0000313" key="2">
    <source>
        <dbReference type="Proteomes" id="UP000240912"/>
    </source>
</evidence>
<gene>
    <name evidence="1" type="ORF">C7T94_12895</name>
</gene>
<evidence type="ECO:0008006" key="3">
    <source>
        <dbReference type="Google" id="ProtNLM"/>
    </source>
</evidence>
<proteinExistence type="predicted"/>